<keyword evidence="3" id="KW-0378">Hydrolase</keyword>
<proteinExistence type="predicted"/>
<dbReference type="InterPro" id="IPR007560">
    <property type="entry name" value="Restrct_endonuc_IV_Mrr"/>
</dbReference>
<protein>
    <submittedName>
        <fullName evidence="3">Restriction endonuclease</fullName>
    </submittedName>
</protein>
<dbReference type="SUPFAM" id="SSF52980">
    <property type="entry name" value="Restriction endonuclease-like"/>
    <property type="match status" value="1"/>
</dbReference>
<evidence type="ECO:0000256" key="1">
    <source>
        <dbReference type="SAM" id="MobiDB-lite"/>
    </source>
</evidence>
<reference evidence="3 4" key="1">
    <citation type="journal article" date="2010" name="Stand. Genomic Sci.">
        <title>Complete genome sequence of Haloterrigena turkmenica type strain (4k).</title>
        <authorList>
            <person name="Saunders E."/>
            <person name="Tindall B.J."/>
            <person name="Fahnrich R."/>
            <person name="Lapidus A."/>
            <person name="Copeland A."/>
            <person name="Del Rio T.G."/>
            <person name="Lucas S."/>
            <person name="Chen F."/>
            <person name="Tice H."/>
            <person name="Cheng J.F."/>
            <person name="Han C."/>
            <person name="Detter J.C."/>
            <person name="Bruce D."/>
            <person name="Goodwin L."/>
            <person name="Chain P."/>
            <person name="Pitluck S."/>
            <person name="Pati A."/>
            <person name="Ivanova N."/>
            <person name="Mavromatis K."/>
            <person name="Chen A."/>
            <person name="Palaniappan K."/>
            <person name="Land M."/>
            <person name="Hauser L."/>
            <person name="Chang Y.J."/>
            <person name="Jeffries C.D."/>
            <person name="Brettin T."/>
            <person name="Rohde M."/>
            <person name="Goker M."/>
            <person name="Bristow J."/>
            <person name="Eisen J.A."/>
            <person name="Markowitz V."/>
            <person name="Hugenholtz P."/>
            <person name="Klenk H.P."/>
            <person name="Kyrpides N.C."/>
        </authorList>
    </citation>
    <scope>NUCLEOTIDE SEQUENCE [LARGE SCALE GENOMIC DNA]</scope>
    <source>
        <strain evidence="4">ATCC 51198 / DSM 5511 / JCM 9101 / NCIMB 13204 / VKM B-1734 / 4k</strain>
    </source>
</reference>
<keyword evidence="4" id="KW-1185">Reference proteome</keyword>
<keyword evidence="3" id="KW-0540">Nuclease</keyword>
<dbReference type="KEGG" id="htu:Htur_5043"/>
<dbReference type="InterPro" id="IPR052906">
    <property type="entry name" value="Type_IV_Methyl-Rstrct_Enzyme"/>
</dbReference>
<dbReference type="Pfam" id="PF04471">
    <property type="entry name" value="Mrr_cat"/>
    <property type="match status" value="1"/>
</dbReference>
<evidence type="ECO:0000313" key="4">
    <source>
        <dbReference type="Proteomes" id="UP000001903"/>
    </source>
</evidence>
<dbReference type="InterPro" id="IPR011335">
    <property type="entry name" value="Restrct_endonuc-II-like"/>
</dbReference>
<evidence type="ECO:0000313" key="3">
    <source>
        <dbReference type="EMBL" id="ADB63931.1"/>
    </source>
</evidence>
<dbReference type="AlphaFoldDB" id="D2S3I4"/>
<dbReference type="PANTHER" id="PTHR30015:SF6">
    <property type="entry name" value="SLL1429 PROTEIN"/>
    <property type="match status" value="1"/>
</dbReference>
<dbReference type="EMBL" id="CP001865">
    <property type="protein sequence ID" value="ADB63931.1"/>
    <property type="molecule type" value="Genomic_DNA"/>
</dbReference>
<name>D2S3I4_HALTV</name>
<feature type="compositionally biased region" description="Polar residues" evidence="1">
    <location>
        <begin position="150"/>
        <end position="169"/>
    </location>
</feature>
<dbReference type="Proteomes" id="UP000001903">
    <property type="component" value="Plasmid pHTUR05"/>
</dbReference>
<evidence type="ECO:0000259" key="2">
    <source>
        <dbReference type="Pfam" id="PF04471"/>
    </source>
</evidence>
<dbReference type="HOGENOM" id="CLU_793678_0_0_2"/>
<gene>
    <name evidence="3" type="ordered locus">Htur_5043</name>
</gene>
<keyword evidence="3" id="KW-0255">Endonuclease</keyword>
<dbReference type="PANTHER" id="PTHR30015">
    <property type="entry name" value="MRR RESTRICTION SYSTEM PROTEIN"/>
    <property type="match status" value="1"/>
</dbReference>
<sequence length="349" mass="38551">MICMSVQEEERSELLPRLQNIDPIEFEHFVADLWSRQGWETEVSTASNDEGVDIVADKQVGGVDHRQVIQVKRYSNGNKIGRPDVQQYYALKVQDAKADAAVIVTTSTFTSTAKEWASEHNVKLIDGDDLVELIQEQRAYDLVEEYAPSLSTSSTDPVERSQITETQTELPDPLDDAEVRKKAGIGLGAIGLYLILNPTGIGYSIEAVGMLFLLGAIAVVKFPEQVWAAITPDKEVIREFSDGATVIEQSETVEYVPADDRDPVAFNDFEDIPERRQQANVYGSLDQTWGPLQELPPGSVPTDIAAQGQGTIVAYRYAVHSESPASIAQDMKMTQQEVIDHLTNIAKPD</sequence>
<geneLocation type="plasmid" evidence="3 4">
    <name>pHTUR05</name>
</geneLocation>
<accession>D2S3I4</accession>
<dbReference type="InterPro" id="IPR011856">
    <property type="entry name" value="tRNA_endonuc-like_dom_sf"/>
</dbReference>
<organism evidence="3 4">
    <name type="scientific">Haloterrigena turkmenica (strain ATCC 51198 / DSM 5511 / JCM 9101 / NCIMB 13204 / VKM B-1734 / 4k)</name>
    <name type="common">Halococcus turkmenicus</name>
    <dbReference type="NCBI Taxonomy" id="543526"/>
    <lineage>
        <taxon>Archaea</taxon>
        <taxon>Methanobacteriati</taxon>
        <taxon>Methanobacteriota</taxon>
        <taxon>Stenosarchaea group</taxon>
        <taxon>Halobacteria</taxon>
        <taxon>Halobacteriales</taxon>
        <taxon>Natrialbaceae</taxon>
        <taxon>Haloterrigena</taxon>
    </lineage>
</organism>
<feature type="region of interest" description="Disordered" evidence="1">
    <location>
        <begin position="150"/>
        <end position="170"/>
    </location>
</feature>
<dbReference type="GO" id="GO:0009307">
    <property type="term" value="P:DNA restriction-modification system"/>
    <property type="evidence" value="ECO:0007669"/>
    <property type="project" value="InterPro"/>
</dbReference>
<dbReference type="GO" id="GO:0003677">
    <property type="term" value="F:DNA binding"/>
    <property type="evidence" value="ECO:0007669"/>
    <property type="project" value="InterPro"/>
</dbReference>
<feature type="domain" description="Restriction endonuclease type IV Mrr" evidence="2">
    <location>
        <begin position="18"/>
        <end position="134"/>
    </location>
</feature>
<dbReference type="Gene3D" id="3.40.1350.10">
    <property type="match status" value="1"/>
</dbReference>
<dbReference type="GO" id="GO:0015666">
    <property type="term" value="F:restriction endodeoxyribonuclease activity"/>
    <property type="evidence" value="ECO:0007669"/>
    <property type="project" value="TreeGrafter"/>
</dbReference>
<keyword evidence="3" id="KW-0614">Plasmid</keyword>